<proteinExistence type="predicted"/>
<dbReference type="PANTHER" id="PTHR43544">
    <property type="entry name" value="SHORT-CHAIN DEHYDROGENASE/REDUCTASE"/>
    <property type="match status" value="1"/>
</dbReference>
<dbReference type="OrthoDB" id="9785826at2"/>
<dbReference type="InterPro" id="IPR002347">
    <property type="entry name" value="SDR_fam"/>
</dbReference>
<dbReference type="PANTHER" id="PTHR43544:SF12">
    <property type="entry name" value="NAD(P)-BINDING ROSSMANN-FOLD SUPERFAMILY PROTEIN"/>
    <property type="match status" value="1"/>
</dbReference>
<dbReference type="GO" id="GO:0016491">
    <property type="term" value="F:oxidoreductase activity"/>
    <property type="evidence" value="ECO:0007669"/>
    <property type="project" value="TreeGrafter"/>
</dbReference>
<name>A0A545T7S4_9GAMM</name>
<dbReference type="GO" id="GO:0005737">
    <property type="term" value="C:cytoplasm"/>
    <property type="evidence" value="ECO:0007669"/>
    <property type="project" value="TreeGrafter"/>
</dbReference>
<reference evidence="1 2" key="1">
    <citation type="submission" date="2019-06" db="EMBL/GenBank/DDBJ databases">
        <title>Draft genome of Aliikangiella marina GYP-15.</title>
        <authorList>
            <person name="Wang G."/>
        </authorList>
    </citation>
    <scope>NUCLEOTIDE SEQUENCE [LARGE SCALE GENOMIC DNA]</scope>
    <source>
        <strain evidence="1 2">GYP-15</strain>
    </source>
</reference>
<protein>
    <submittedName>
        <fullName evidence="1">SDR family NAD(P)-dependent oxidoreductase</fullName>
    </submittedName>
</protein>
<dbReference type="AlphaFoldDB" id="A0A545T7S4"/>
<dbReference type="Gene3D" id="3.40.50.720">
    <property type="entry name" value="NAD(P)-binding Rossmann-like Domain"/>
    <property type="match status" value="1"/>
</dbReference>
<dbReference type="InterPro" id="IPR036291">
    <property type="entry name" value="NAD(P)-bd_dom_sf"/>
</dbReference>
<keyword evidence="2" id="KW-1185">Reference proteome</keyword>
<gene>
    <name evidence="1" type="ORF">FLL45_17090</name>
</gene>
<dbReference type="Proteomes" id="UP000317839">
    <property type="component" value="Unassembled WGS sequence"/>
</dbReference>
<comment type="caution">
    <text evidence="1">The sequence shown here is derived from an EMBL/GenBank/DDBJ whole genome shotgun (WGS) entry which is preliminary data.</text>
</comment>
<dbReference type="EMBL" id="VIKR01000004">
    <property type="protein sequence ID" value="TQV73215.1"/>
    <property type="molecule type" value="Genomic_DNA"/>
</dbReference>
<evidence type="ECO:0000313" key="1">
    <source>
        <dbReference type="EMBL" id="TQV73215.1"/>
    </source>
</evidence>
<dbReference type="SUPFAM" id="SSF51735">
    <property type="entry name" value="NAD(P)-binding Rossmann-fold domains"/>
    <property type="match status" value="1"/>
</dbReference>
<organism evidence="1 2">
    <name type="scientific">Aliikangiella marina</name>
    <dbReference type="NCBI Taxonomy" id="1712262"/>
    <lineage>
        <taxon>Bacteria</taxon>
        <taxon>Pseudomonadati</taxon>
        <taxon>Pseudomonadota</taxon>
        <taxon>Gammaproteobacteria</taxon>
        <taxon>Oceanospirillales</taxon>
        <taxon>Pleioneaceae</taxon>
        <taxon>Aliikangiella</taxon>
    </lineage>
</organism>
<dbReference type="InterPro" id="IPR051468">
    <property type="entry name" value="Fungal_SecMetab_SDRs"/>
</dbReference>
<accession>A0A545T7S4</accession>
<dbReference type="Pfam" id="PF00106">
    <property type="entry name" value="adh_short"/>
    <property type="match status" value="1"/>
</dbReference>
<evidence type="ECO:0000313" key="2">
    <source>
        <dbReference type="Proteomes" id="UP000317839"/>
    </source>
</evidence>
<sequence length="229" mass="25895">MLAEFIDDRDITHVIAISRSTTALPASFSGDGLSKLTCIDCDNQEQSMTEVVSQLEDTRGKIHHICICNGTLHGDGYFPERRLEEVTRETITHILQTNTITPILWLKHLKPLLKTKHKLSIAVLSARVGSISDNRLGGWYSYRSSKAALNMLLKTLSIELSRSLKQLQIYAFHPGTTDTELSKPFQARVAPEKLFSPKFVAERLHSLLTNKKPAGEIQFIDWDHKTIEW</sequence>